<protein>
    <submittedName>
        <fullName evidence="1">Uncharacterized protein</fullName>
    </submittedName>
</protein>
<keyword evidence="2" id="KW-1185">Reference proteome</keyword>
<proteinExistence type="predicted"/>
<name>N1PIA0_DOTSN</name>
<dbReference type="EMBL" id="KB446541">
    <property type="protein sequence ID" value="EME42112.1"/>
    <property type="molecule type" value="Genomic_DNA"/>
</dbReference>
<dbReference type="HOGENOM" id="CLU_1578500_0_0_1"/>
<organism evidence="1 2">
    <name type="scientific">Dothistroma septosporum (strain NZE10 / CBS 128990)</name>
    <name type="common">Red band needle blight fungus</name>
    <name type="synonym">Mycosphaerella pini</name>
    <dbReference type="NCBI Taxonomy" id="675120"/>
    <lineage>
        <taxon>Eukaryota</taxon>
        <taxon>Fungi</taxon>
        <taxon>Dikarya</taxon>
        <taxon>Ascomycota</taxon>
        <taxon>Pezizomycotina</taxon>
        <taxon>Dothideomycetes</taxon>
        <taxon>Dothideomycetidae</taxon>
        <taxon>Mycosphaerellales</taxon>
        <taxon>Mycosphaerellaceae</taxon>
        <taxon>Dothistroma</taxon>
    </lineage>
</organism>
<dbReference type="Proteomes" id="UP000016933">
    <property type="component" value="Unassembled WGS sequence"/>
</dbReference>
<reference evidence="1 2" key="2">
    <citation type="journal article" date="2012" name="PLoS Pathog.">
        <title>Diverse lifestyles and strategies of plant pathogenesis encoded in the genomes of eighteen Dothideomycetes fungi.</title>
        <authorList>
            <person name="Ohm R.A."/>
            <person name="Feau N."/>
            <person name="Henrissat B."/>
            <person name="Schoch C.L."/>
            <person name="Horwitz B.A."/>
            <person name="Barry K.W."/>
            <person name="Condon B.J."/>
            <person name="Copeland A.C."/>
            <person name="Dhillon B."/>
            <person name="Glaser F."/>
            <person name="Hesse C.N."/>
            <person name="Kosti I."/>
            <person name="LaButti K."/>
            <person name="Lindquist E.A."/>
            <person name="Lucas S."/>
            <person name="Salamov A.A."/>
            <person name="Bradshaw R.E."/>
            <person name="Ciuffetti L."/>
            <person name="Hamelin R.C."/>
            <person name="Kema G.H.J."/>
            <person name="Lawrence C."/>
            <person name="Scott J.A."/>
            <person name="Spatafora J.W."/>
            <person name="Turgeon B.G."/>
            <person name="de Wit P.J.G.M."/>
            <person name="Zhong S."/>
            <person name="Goodwin S.B."/>
            <person name="Grigoriev I.V."/>
        </authorList>
    </citation>
    <scope>NUCLEOTIDE SEQUENCE [LARGE SCALE GENOMIC DNA]</scope>
    <source>
        <strain evidence="2">NZE10 / CBS 128990</strain>
    </source>
</reference>
<dbReference type="AlphaFoldDB" id="N1PIA0"/>
<sequence>MYEDFREESLLCETGAATQPYYLGVKENTVLEFLPKCTKSDRQALQHCSHRAGFSFEDAHGSNRLVRSVVTALYEPPKACRQAYLLGPYTQLGSLILDWEKRLAGNELRNSHGGIRLTACNRPQEVSRLWKICVVGAQILPKPQIGKVDGNTIEVSTEQNGSDLTLVVD</sequence>
<evidence type="ECO:0000313" key="2">
    <source>
        <dbReference type="Proteomes" id="UP000016933"/>
    </source>
</evidence>
<gene>
    <name evidence="1" type="ORF">DOTSEDRAFT_81099</name>
</gene>
<accession>N1PIA0</accession>
<evidence type="ECO:0000313" key="1">
    <source>
        <dbReference type="EMBL" id="EME42112.1"/>
    </source>
</evidence>
<reference evidence="2" key="1">
    <citation type="journal article" date="2012" name="PLoS Genet.">
        <title>The genomes of the fungal plant pathogens Cladosporium fulvum and Dothistroma septosporum reveal adaptation to different hosts and lifestyles but also signatures of common ancestry.</title>
        <authorList>
            <person name="de Wit P.J.G.M."/>
            <person name="van der Burgt A."/>
            <person name="Oekmen B."/>
            <person name="Stergiopoulos I."/>
            <person name="Abd-Elsalam K.A."/>
            <person name="Aerts A.L."/>
            <person name="Bahkali A.H."/>
            <person name="Beenen H.G."/>
            <person name="Chettri P."/>
            <person name="Cox M.P."/>
            <person name="Datema E."/>
            <person name="de Vries R.P."/>
            <person name="Dhillon B."/>
            <person name="Ganley A.R."/>
            <person name="Griffiths S.A."/>
            <person name="Guo Y."/>
            <person name="Hamelin R.C."/>
            <person name="Henrissat B."/>
            <person name="Kabir M.S."/>
            <person name="Jashni M.K."/>
            <person name="Kema G."/>
            <person name="Klaubauf S."/>
            <person name="Lapidus A."/>
            <person name="Levasseur A."/>
            <person name="Lindquist E."/>
            <person name="Mehrabi R."/>
            <person name="Ohm R.A."/>
            <person name="Owen T.J."/>
            <person name="Salamov A."/>
            <person name="Schwelm A."/>
            <person name="Schijlen E."/>
            <person name="Sun H."/>
            <person name="van den Burg H.A."/>
            <person name="van Ham R.C.H.J."/>
            <person name="Zhang S."/>
            <person name="Goodwin S.B."/>
            <person name="Grigoriev I.V."/>
            <person name="Collemare J."/>
            <person name="Bradshaw R.E."/>
        </authorList>
    </citation>
    <scope>NUCLEOTIDE SEQUENCE [LARGE SCALE GENOMIC DNA]</scope>
    <source>
        <strain evidence="2">NZE10 / CBS 128990</strain>
    </source>
</reference>